<dbReference type="HOGENOM" id="CLU_046550_6_0_1"/>
<keyword evidence="3" id="KW-1185">Reference proteome</keyword>
<protein>
    <recommendedName>
        <fullName evidence="4">Macro-like domain-containing protein</fullName>
    </recommendedName>
</protein>
<dbReference type="GeneID" id="24099995"/>
<evidence type="ECO:0008006" key="4">
    <source>
        <dbReference type="Google" id="ProtNLM"/>
    </source>
</evidence>
<dbReference type="Proteomes" id="UP000006352">
    <property type="component" value="Unassembled WGS sequence"/>
</dbReference>
<feature type="region of interest" description="Disordered" evidence="1">
    <location>
        <begin position="171"/>
        <end position="224"/>
    </location>
</feature>
<dbReference type="OrthoDB" id="6082470at2759"/>
<organism evidence="2 3">
    <name type="scientific">Fibroporia radiculosa</name>
    <dbReference type="NCBI Taxonomy" id="599839"/>
    <lineage>
        <taxon>Eukaryota</taxon>
        <taxon>Fungi</taxon>
        <taxon>Dikarya</taxon>
        <taxon>Basidiomycota</taxon>
        <taxon>Agaricomycotina</taxon>
        <taxon>Agaricomycetes</taxon>
        <taxon>Polyporales</taxon>
        <taxon>Fibroporiaceae</taxon>
        <taxon>Fibroporia</taxon>
    </lineage>
</organism>
<dbReference type="InterPro" id="IPR043472">
    <property type="entry name" value="Macro_dom-like"/>
</dbReference>
<dbReference type="Gene3D" id="3.40.220.10">
    <property type="entry name" value="Leucine Aminopeptidase, subunit E, domain 1"/>
    <property type="match status" value="1"/>
</dbReference>
<dbReference type="STRING" id="599839.J4H4J1"/>
<feature type="compositionally biased region" description="Basic and acidic residues" evidence="1">
    <location>
        <begin position="195"/>
        <end position="213"/>
    </location>
</feature>
<dbReference type="AlphaFoldDB" id="J4H4J1"/>
<evidence type="ECO:0000313" key="2">
    <source>
        <dbReference type="EMBL" id="CCM05084.1"/>
    </source>
</evidence>
<evidence type="ECO:0000313" key="3">
    <source>
        <dbReference type="Proteomes" id="UP000006352"/>
    </source>
</evidence>
<gene>
    <name evidence="2" type="ORF">FIBRA_07291</name>
</gene>
<reference evidence="2 3" key="1">
    <citation type="journal article" date="2012" name="Appl. Environ. Microbiol.">
        <title>Short-read sequencing for genomic analysis of the brown rot fungus Fibroporia radiculosa.</title>
        <authorList>
            <person name="Tang J.D."/>
            <person name="Perkins A.D."/>
            <person name="Sonstegard T.S."/>
            <person name="Schroeder S.G."/>
            <person name="Burgess S.C."/>
            <person name="Diehl S.V."/>
        </authorList>
    </citation>
    <scope>NUCLEOTIDE SEQUENCE [LARGE SCALE GENOMIC DNA]</scope>
    <source>
        <strain evidence="2 3">TFFH 294</strain>
    </source>
</reference>
<proteinExistence type="predicted"/>
<dbReference type="SUPFAM" id="SSF52949">
    <property type="entry name" value="Macro domain-like"/>
    <property type="match status" value="1"/>
</dbReference>
<accession>J4H4J1</accession>
<evidence type="ECO:0000256" key="1">
    <source>
        <dbReference type="SAM" id="MobiDB-lite"/>
    </source>
</evidence>
<dbReference type="InParanoid" id="J4H4J1"/>
<name>J4H4J1_9APHY</name>
<sequence>MDDISFTLLDVSPDLVEQWRIAFEQHAPDMLGRTITVIESELSDLAPPASYFDCIVSPANSYGRLDGGFDHYLALALAPSDPDGRLRRSVPTLVAQSELYRRWRGYAPPGSCTLVPLRGTPCATNAHQCAYIALCPTMRVPQDVRWNREVVYNCVWSLLVALDEHNRAVETGAASTSDAPVVRVGSNPGSDGAADPERQGDSDAEDTSGRAELRPSPAPTPTKIRSVLMPGLATGTGFVSPAQCAQQTALAFKHFADAMAHERKWRSLSWDDAHEYFNEVAETYRSGTEPTEVGNGWVKGWWTG</sequence>
<dbReference type="RefSeq" id="XP_012184367.1">
    <property type="nucleotide sequence ID" value="XM_012328977.1"/>
</dbReference>
<dbReference type="EMBL" id="HE797179">
    <property type="protein sequence ID" value="CCM05084.1"/>
    <property type="molecule type" value="Genomic_DNA"/>
</dbReference>